<dbReference type="AlphaFoldDB" id="A0A3G2S952"/>
<dbReference type="EMBL" id="CP033153">
    <property type="protein sequence ID" value="AYO44416.1"/>
    <property type="molecule type" value="Genomic_DNA"/>
</dbReference>
<dbReference type="SUPFAM" id="SSF56300">
    <property type="entry name" value="Metallo-dependent phosphatases"/>
    <property type="match status" value="1"/>
</dbReference>
<dbReference type="EC" id="3.1.3.3" evidence="1"/>
<dbReference type="STRING" id="425264.A0A3G2S952"/>
<sequence>MIQVHVALNSILHTDRLASRTNMLVLVIGDLNLPHKAINIPSKFRKLLVPGRIQQVICTGNLINDEVRVEKMEYKKILPSE</sequence>
<accession>A0A3G2S952</accession>
<keyword evidence="2" id="KW-1185">Reference proteome</keyword>
<gene>
    <name evidence="1" type="primary">vps29</name>
    <name evidence="1" type="ORF">DNF11_3466</name>
</gene>
<keyword evidence="1" id="KW-0378">Hydrolase</keyword>
<organism evidence="1 2">
    <name type="scientific">Malassezia restricta (strain ATCC 96810 / NBRC 103918 / CBS 7877)</name>
    <name type="common">Seborrheic dermatitis infection agent</name>
    <dbReference type="NCBI Taxonomy" id="425264"/>
    <lineage>
        <taxon>Eukaryota</taxon>
        <taxon>Fungi</taxon>
        <taxon>Dikarya</taxon>
        <taxon>Basidiomycota</taxon>
        <taxon>Ustilaginomycotina</taxon>
        <taxon>Malasseziomycetes</taxon>
        <taxon>Malasseziales</taxon>
        <taxon>Malasseziaceae</taxon>
        <taxon>Malassezia</taxon>
    </lineage>
</organism>
<dbReference type="Proteomes" id="UP000269793">
    <property type="component" value="Chromosome VI"/>
</dbReference>
<protein>
    <submittedName>
        <fullName evidence="1">Vacuolar protein sorting-associated protein 29</fullName>
        <ecNumber evidence="1">3.1.3.3</ecNumber>
    </submittedName>
</protein>
<reference evidence="1 2" key="1">
    <citation type="submission" date="2018-10" db="EMBL/GenBank/DDBJ databases">
        <title>Complete genome sequence of Malassezia restricta CBS 7877.</title>
        <authorList>
            <person name="Morand S.C."/>
            <person name="Bertignac M."/>
            <person name="Iltis A."/>
            <person name="Kolder I."/>
            <person name="Pirovano W."/>
            <person name="Jourdain R."/>
            <person name="Clavaud C."/>
        </authorList>
    </citation>
    <scope>NUCLEOTIDE SEQUENCE [LARGE SCALE GENOMIC DNA]</scope>
    <source>
        <strain evidence="1 2">CBS 7877</strain>
    </source>
</reference>
<dbReference type="PANTHER" id="PTHR11124">
    <property type="entry name" value="VACUOLAR SORTING PROTEIN VPS29"/>
    <property type="match status" value="1"/>
</dbReference>
<evidence type="ECO:0000313" key="1">
    <source>
        <dbReference type="EMBL" id="AYO44416.1"/>
    </source>
</evidence>
<dbReference type="InterPro" id="IPR029052">
    <property type="entry name" value="Metallo-depent_PP-like"/>
</dbReference>
<proteinExistence type="predicted"/>
<evidence type="ECO:0000313" key="2">
    <source>
        <dbReference type="Proteomes" id="UP000269793"/>
    </source>
</evidence>
<dbReference type="InterPro" id="IPR000979">
    <property type="entry name" value="Phosphodiesterase_MJ0936/Vps29"/>
</dbReference>
<dbReference type="OrthoDB" id="10258130at2759"/>
<dbReference type="Gene3D" id="3.60.21.10">
    <property type="match status" value="1"/>
</dbReference>
<dbReference type="VEuPathDB" id="FungiDB:DNF11_3466"/>
<dbReference type="GO" id="GO:0016787">
    <property type="term" value="F:hydrolase activity"/>
    <property type="evidence" value="ECO:0007669"/>
    <property type="project" value="UniProtKB-KW"/>
</dbReference>
<name>A0A3G2S952_MALR7</name>